<protein>
    <submittedName>
        <fullName evidence="1">Uncharacterized protein</fullName>
    </submittedName>
</protein>
<sequence>MSEGPMVASKTPRKMRDTSSCHIGEIIALKVEVIANPHDSSVLYITGQWSATENTELVVHPSLVPGNTYIEDDLVEELHCIAAEHQRHNVPVNLAP</sequence>
<dbReference type="AlphaFoldDB" id="A0A0G4LYE1"/>
<name>A0A0G4LYE1_VERLO</name>
<evidence type="ECO:0000313" key="1">
    <source>
        <dbReference type="EMBL" id="CRK27017.1"/>
    </source>
</evidence>
<dbReference type="EMBL" id="CVQI01019779">
    <property type="protein sequence ID" value="CRK27017.1"/>
    <property type="molecule type" value="Genomic_DNA"/>
</dbReference>
<organism evidence="1 2">
    <name type="scientific">Verticillium longisporum</name>
    <name type="common">Verticillium dahliae var. longisporum</name>
    <dbReference type="NCBI Taxonomy" id="100787"/>
    <lineage>
        <taxon>Eukaryota</taxon>
        <taxon>Fungi</taxon>
        <taxon>Dikarya</taxon>
        <taxon>Ascomycota</taxon>
        <taxon>Pezizomycotina</taxon>
        <taxon>Sordariomycetes</taxon>
        <taxon>Hypocreomycetidae</taxon>
        <taxon>Glomerellales</taxon>
        <taxon>Plectosphaerellaceae</taxon>
        <taxon>Verticillium</taxon>
    </lineage>
</organism>
<dbReference type="Proteomes" id="UP000045706">
    <property type="component" value="Unassembled WGS sequence"/>
</dbReference>
<reference evidence="2" key="1">
    <citation type="submission" date="2015-05" db="EMBL/GenBank/DDBJ databases">
        <authorList>
            <person name="Fogelqvist Johan"/>
        </authorList>
    </citation>
    <scope>NUCLEOTIDE SEQUENCE [LARGE SCALE GENOMIC DNA]</scope>
</reference>
<proteinExistence type="predicted"/>
<gene>
    <name evidence="1" type="ORF">BN1723_013929</name>
</gene>
<evidence type="ECO:0000313" key="2">
    <source>
        <dbReference type="Proteomes" id="UP000045706"/>
    </source>
</evidence>
<accession>A0A0G4LYE1</accession>